<feature type="transmembrane region" description="Helical" evidence="1">
    <location>
        <begin position="51"/>
        <end position="71"/>
    </location>
</feature>
<name>A0ABV8ALD5_9BACT</name>
<dbReference type="RefSeq" id="WP_377902653.1">
    <property type="nucleotide sequence ID" value="NZ_JBHRZS010000002.1"/>
</dbReference>
<keyword evidence="1" id="KW-0812">Transmembrane</keyword>
<keyword evidence="1" id="KW-1133">Transmembrane helix</keyword>
<feature type="transmembrane region" description="Helical" evidence="1">
    <location>
        <begin position="108"/>
        <end position="126"/>
    </location>
</feature>
<gene>
    <name evidence="2" type="ORF">ACFOSV_01500</name>
</gene>
<reference evidence="3" key="1">
    <citation type="journal article" date="2019" name="Int. J. Syst. Evol. Microbiol.">
        <title>The Global Catalogue of Microorganisms (GCM) 10K type strain sequencing project: providing services to taxonomists for standard genome sequencing and annotation.</title>
        <authorList>
            <consortium name="The Broad Institute Genomics Platform"/>
            <consortium name="The Broad Institute Genome Sequencing Center for Infectious Disease"/>
            <person name="Wu L."/>
            <person name="Ma J."/>
        </authorList>
    </citation>
    <scope>NUCLEOTIDE SEQUENCE [LARGE SCALE GENOMIC DNA]</scope>
    <source>
        <strain evidence="3">CCUG 60523</strain>
    </source>
</reference>
<protein>
    <submittedName>
        <fullName evidence="2">Uncharacterized protein</fullName>
    </submittedName>
</protein>
<proteinExistence type="predicted"/>
<evidence type="ECO:0000313" key="2">
    <source>
        <dbReference type="EMBL" id="MFC3878828.1"/>
    </source>
</evidence>
<evidence type="ECO:0000313" key="3">
    <source>
        <dbReference type="Proteomes" id="UP001595805"/>
    </source>
</evidence>
<organism evidence="2 3">
    <name type="scientific">Algoriphagus namhaensis</name>
    <dbReference type="NCBI Taxonomy" id="915353"/>
    <lineage>
        <taxon>Bacteria</taxon>
        <taxon>Pseudomonadati</taxon>
        <taxon>Bacteroidota</taxon>
        <taxon>Cytophagia</taxon>
        <taxon>Cytophagales</taxon>
        <taxon>Cyclobacteriaceae</taxon>
        <taxon>Algoriphagus</taxon>
    </lineage>
</organism>
<keyword evidence="3" id="KW-1185">Reference proteome</keyword>
<comment type="caution">
    <text evidence="2">The sequence shown here is derived from an EMBL/GenBank/DDBJ whole genome shotgun (WGS) entry which is preliminary data.</text>
</comment>
<keyword evidence="1" id="KW-0472">Membrane</keyword>
<dbReference type="EMBL" id="JBHRZS010000002">
    <property type="protein sequence ID" value="MFC3878828.1"/>
    <property type="molecule type" value="Genomic_DNA"/>
</dbReference>
<sequence>MSKKELKDDSLFRHFEELGHESPSDMMVKNVLSTLAAKKPKVIYEPLISPLLMRIILGGLLIIFIGIVFMIPEDGVNYFDQNKLLTWSTPDWKIPQLKLENFPMSLNIAIYAFGIFCLFNFFIYQWQLKKTT</sequence>
<accession>A0ABV8ALD5</accession>
<dbReference type="Proteomes" id="UP001595805">
    <property type="component" value="Unassembled WGS sequence"/>
</dbReference>
<evidence type="ECO:0000256" key="1">
    <source>
        <dbReference type="SAM" id="Phobius"/>
    </source>
</evidence>